<dbReference type="InterPro" id="IPR015168">
    <property type="entry name" value="SsuA/THI5"/>
</dbReference>
<dbReference type="PANTHER" id="PTHR31528">
    <property type="entry name" value="4-AMINO-5-HYDROXYMETHYL-2-METHYLPYRIMIDINE PHOSPHATE SYNTHASE THI11-RELATED"/>
    <property type="match status" value="1"/>
</dbReference>
<feature type="chain" id="PRO_5009935923" evidence="1">
    <location>
        <begin position="23"/>
        <end position="324"/>
    </location>
</feature>
<accession>A0A1N6FH67</accession>
<dbReference type="OrthoDB" id="9815602at2"/>
<dbReference type="Gene3D" id="3.40.190.10">
    <property type="entry name" value="Periplasmic binding protein-like II"/>
    <property type="match status" value="2"/>
</dbReference>
<dbReference type="STRING" id="28230.SAMN05878443_0617"/>
<dbReference type="Proteomes" id="UP000184758">
    <property type="component" value="Unassembled WGS sequence"/>
</dbReference>
<dbReference type="Pfam" id="PF09084">
    <property type="entry name" value="NMT1"/>
    <property type="match status" value="1"/>
</dbReference>
<gene>
    <name evidence="3" type="ORF">SAMN05878443_0617</name>
</gene>
<dbReference type="EMBL" id="FSRN01000001">
    <property type="protein sequence ID" value="SIN94628.1"/>
    <property type="molecule type" value="Genomic_DNA"/>
</dbReference>
<keyword evidence="4" id="KW-1185">Reference proteome</keyword>
<dbReference type="SUPFAM" id="SSF53850">
    <property type="entry name" value="Periplasmic binding protein-like II"/>
    <property type="match status" value="1"/>
</dbReference>
<dbReference type="GO" id="GO:0009228">
    <property type="term" value="P:thiamine biosynthetic process"/>
    <property type="evidence" value="ECO:0007669"/>
    <property type="project" value="InterPro"/>
</dbReference>
<dbReference type="PANTHER" id="PTHR31528:SF3">
    <property type="entry name" value="THIAMINE BIOSYNTHESIS PROTEIN HI_0357-RELATED"/>
    <property type="match status" value="1"/>
</dbReference>
<feature type="domain" description="SsuA/THI5-like" evidence="2">
    <location>
        <begin position="57"/>
        <end position="251"/>
    </location>
</feature>
<dbReference type="AlphaFoldDB" id="A0A1N6FH67"/>
<dbReference type="eggNOG" id="COG0715">
    <property type="taxonomic scope" value="Bacteria"/>
</dbReference>
<feature type="signal peptide" evidence="1">
    <location>
        <begin position="1"/>
        <end position="22"/>
    </location>
</feature>
<keyword evidence="1" id="KW-0732">Signal</keyword>
<name>A0A1N6FH67_9LACT</name>
<dbReference type="PROSITE" id="PS51257">
    <property type="entry name" value="PROKAR_LIPOPROTEIN"/>
    <property type="match status" value="1"/>
</dbReference>
<organism evidence="3 4">
    <name type="scientific">Carnobacterium alterfunditum</name>
    <dbReference type="NCBI Taxonomy" id="28230"/>
    <lineage>
        <taxon>Bacteria</taxon>
        <taxon>Bacillati</taxon>
        <taxon>Bacillota</taxon>
        <taxon>Bacilli</taxon>
        <taxon>Lactobacillales</taxon>
        <taxon>Carnobacteriaceae</taxon>
        <taxon>Carnobacterium</taxon>
    </lineage>
</organism>
<dbReference type="InterPro" id="IPR027939">
    <property type="entry name" value="NMT1/THI5"/>
</dbReference>
<reference evidence="4" key="1">
    <citation type="submission" date="2016-11" db="EMBL/GenBank/DDBJ databases">
        <authorList>
            <person name="Varghese N."/>
            <person name="Submissions S."/>
        </authorList>
    </citation>
    <scope>NUCLEOTIDE SEQUENCE [LARGE SCALE GENOMIC DNA]</scope>
    <source>
        <strain evidence="4">313</strain>
    </source>
</reference>
<evidence type="ECO:0000313" key="3">
    <source>
        <dbReference type="EMBL" id="SIN94628.1"/>
    </source>
</evidence>
<proteinExistence type="predicted"/>
<protein>
    <submittedName>
        <fullName evidence="3">NitT/TauT family transport system substrate-binding protein</fullName>
    </submittedName>
</protein>
<dbReference type="RefSeq" id="WP_034547288.1">
    <property type="nucleotide sequence ID" value="NZ_FSRN01000001.1"/>
</dbReference>
<sequence length="324" mass="35519">MKKLGRLLIAIILVGVAPIALAACSTDAKTVQSNEASSSDTVNEPLRFGTLPAESAIPIILAEENGYFEDENVAVDITPFSSPNDRNAAAQSGELDGMIADVMTALSFREGGIDLTITSDINEEFKLLSSPDSGIIDIKQLDGKNVSLIPKLLLEYIMDEIAAKNEIGYEVVSIPSIPARYEALLENQIDSVIFTEPQATALKINGAHVLASSSEYGIKGGTILFSDESVAERSTDIAAFYRAYDKAVDYINTTDPVEYSTSLNEYNFPKEMGDYLSNKEEGYTKAKAVTKEQYASIEEWTKEKEMISKDYTYEELTDFSMLKE</sequence>
<evidence type="ECO:0000259" key="2">
    <source>
        <dbReference type="Pfam" id="PF09084"/>
    </source>
</evidence>
<evidence type="ECO:0000256" key="1">
    <source>
        <dbReference type="SAM" id="SignalP"/>
    </source>
</evidence>
<evidence type="ECO:0000313" key="4">
    <source>
        <dbReference type="Proteomes" id="UP000184758"/>
    </source>
</evidence>